<organism evidence="1 2">
    <name type="scientific">Datura stramonium</name>
    <name type="common">Jimsonweed</name>
    <name type="synonym">Common thornapple</name>
    <dbReference type="NCBI Taxonomy" id="4076"/>
    <lineage>
        <taxon>Eukaryota</taxon>
        <taxon>Viridiplantae</taxon>
        <taxon>Streptophyta</taxon>
        <taxon>Embryophyta</taxon>
        <taxon>Tracheophyta</taxon>
        <taxon>Spermatophyta</taxon>
        <taxon>Magnoliopsida</taxon>
        <taxon>eudicotyledons</taxon>
        <taxon>Gunneridae</taxon>
        <taxon>Pentapetalae</taxon>
        <taxon>asterids</taxon>
        <taxon>lamiids</taxon>
        <taxon>Solanales</taxon>
        <taxon>Solanaceae</taxon>
        <taxon>Solanoideae</taxon>
        <taxon>Datureae</taxon>
        <taxon>Datura</taxon>
    </lineage>
</organism>
<keyword evidence="2" id="KW-1185">Reference proteome</keyword>
<name>A0ABS8RS20_DATST</name>
<sequence length="173" mass="19871">MLKEHAVYRFTYESILELKFGVQKWRWCAALAAICLLGGGLSFAREDKKATGFALFVEEDRGEGRDGEGSVQPALMEVFQYTGLSEQERTSMSMECGGVRVERRRGEISVVALRRGREIHCGLSAVLHRQWRKRSKRKRREGGQWRDRALTRGWFEKPKKERLRGVLAALVRG</sequence>
<reference evidence="1 2" key="1">
    <citation type="journal article" date="2021" name="BMC Genomics">
        <title>Datura genome reveals duplications of psychoactive alkaloid biosynthetic genes and high mutation rate following tissue culture.</title>
        <authorList>
            <person name="Rajewski A."/>
            <person name="Carter-House D."/>
            <person name="Stajich J."/>
            <person name="Litt A."/>
        </authorList>
    </citation>
    <scope>NUCLEOTIDE SEQUENCE [LARGE SCALE GENOMIC DNA]</scope>
    <source>
        <strain evidence="1">AR-01</strain>
    </source>
</reference>
<gene>
    <name evidence="1" type="ORF">HAX54_053334</name>
</gene>
<accession>A0ABS8RS20</accession>
<comment type="caution">
    <text evidence="1">The sequence shown here is derived from an EMBL/GenBank/DDBJ whole genome shotgun (WGS) entry which is preliminary data.</text>
</comment>
<proteinExistence type="predicted"/>
<evidence type="ECO:0000313" key="2">
    <source>
        <dbReference type="Proteomes" id="UP000823775"/>
    </source>
</evidence>
<dbReference type="EMBL" id="JACEIK010000099">
    <property type="protein sequence ID" value="MCD7449522.1"/>
    <property type="molecule type" value="Genomic_DNA"/>
</dbReference>
<protein>
    <submittedName>
        <fullName evidence="1">Uncharacterized protein</fullName>
    </submittedName>
</protein>
<dbReference type="Proteomes" id="UP000823775">
    <property type="component" value="Unassembled WGS sequence"/>
</dbReference>
<evidence type="ECO:0000313" key="1">
    <source>
        <dbReference type="EMBL" id="MCD7449522.1"/>
    </source>
</evidence>